<feature type="domain" description="HTH araC/xylS-type" evidence="3">
    <location>
        <begin position="197"/>
        <end position="295"/>
    </location>
</feature>
<dbReference type="EMBL" id="RQHV01000061">
    <property type="protein sequence ID" value="TGN08522.1"/>
    <property type="molecule type" value="Genomic_DNA"/>
</dbReference>
<keyword evidence="1" id="KW-0805">Transcription regulation</keyword>
<dbReference type="RefSeq" id="WP_135765474.1">
    <property type="nucleotide sequence ID" value="NZ_RQHV01000061.1"/>
</dbReference>
<reference evidence="4" key="1">
    <citation type="journal article" date="2019" name="PLoS Negl. Trop. Dis.">
        <title>Revisiting the worldwide diversity of Leptospira species in the environment.</title>
        <authorList>
            <person name="Vincent A.T."/>
            <person name="Schiettekatte O."/>
            <person name="Bourhy P."/>
            <person name="Veyrier F.J."/>
            <person name="Picardeau M."/>
        </authorList>
    </citation>
    <scope>NUCLEOTIDE SEQUENCE [LARGE SCALE GENOMIC DNA]</scope>
    <source>
        <strain evidence="4">201400974</strain>
    </source>
</reference>
<dbReference type="InterPro" id="IPR018060">
    <property type="entry name" value="HTH_AraC"/>
</dbReference>
<evidence type="ECO:0000256" key="1">
    <source>
        <dbReference type="ARBA" id="ARBA00023015"/>
    </source>
</evidence>
<accession>A0A4R9LLS9</accession>
<dbReference type="GO" id="GO:0043565">
    <property type="term" value="F:sequence-specific DNA binding"/>
    <property type="evidence" value="ECO:0007669"/>
    <property type="project" value="InterPro"/>
</dbReference>
<name>A0A4R9LLS9_9LEPT</name>
<dbReference type="Pfam" id="PF12833">
    <property type="entry name" value="HTH_18"/>
    <property type="match status" value="1"/>
</dbReference>
<dbReference type="GO" id="GO:0003700">
    <property type="term" value="F:DNA-binding transcription factor activity"/>
    <property type="evidence" value="ECO:0007669"/>
    <property type="project" value="InterPro"/>
</dbReference>
<evidence type="ECO:0000256" key="2">
    <source>
        <dbReference type="ARBA" id="ARBA00023163"/>
    </source>
</evidence>
<dbReference type="InterPro" id="IPR009057">
    <property type="entry name" value="Homeodomain-like_sf"/>
</dbReference>
<dbReference type="PANTHER" id="PTHR43436">
    <property type="entry name" value="ARAC-FAMILY TRANSCRIPTIONAL REGULATOR"/>
    <property type="match status" value="1"/>
</dbReference>
<dbReference type="SMART" id="SM00342">
    <property type="entry name" value="HTH_ARAC"/>
    <property type="match status" value="1"/>
</dbReference>
<comment type="caution">
    <text evidence="4">The sequence shown here is derived from an EMBL/GenBank/DDBJ whole genome shotgun (WGS) entry which is preliminary data.</text>
</comment>
<dbReference type="Pfam" id="PF06719">
    <property type="entry name" value="AraC_N"/>
    <property type="match status" value="1"/>
</dbReference>
<evidence type="ECO:0000259" key="3">
    <source>
        <dbReference type="PROSITE" id="PS01124"/>
    </source>
</evidence>
<dbReference type="SUPFAM" id="SSF46689">
    <property type="entry name" value="Homeodomain-like"/>
    <property type="match status" value="2"/>
</dbReference>
<dbReference type="PROSITE" id="PS01124">
    <property type="entry name" value="HTH_ARAC_FAMILY_2"/>
    <property type="match status" value="1"/>
</dbReference>
<sequence>MPEMISETKRWKLVELLERLVPEERIVPFTSKGVKLFRINHSSPRTQKAYEAGILILAQGKKRIFLGDEIYTYDPLNYLVLSVPLPIECETIVTSPEEPILGLYISVDPSSVGEILLEMDDSHSHEESLFKGIYSAPLTEELTDITIRLLEAISSSRDERILGPMIVREIIYRVLCTKQGRALQALAYRNRRFFKISRALNRIHESFNDPLDVKSLAADAGMSVSTFHASFKSVTNVSPIQYIKNVRLHKARILMTQEGINTYNAALRVGYESPSQFNREYKRFFGVTPGKDTISQEAIPKKNVNSEIPSIMSV</sequence>
<dbReference type="PANTHER" id="PTHR43436:SF2">
    <property type="entry name" value="ARAC_XYLS FAMILY TRANSCRIPTIONAL REGULATOR"/>
    <property type="match status" value="1"/>
</dbReference>
<dbReference type="Gene3D" id="1.10.10.60">
    <property type="entry name" value="Homeodomain-like"/>
    <property type="match status" value="2"/>
</dbReference>
<gene>
    <name evidence="4" type="ORF">EHS11_16675</name>
</gene>
<proteinExistence type="predicted"/>
<keyword evidence="5" id="KW-1185">Reference proteome</keyword>
<keyword evidence="2" id="KW-0804">Transcription</keyword>
<evidence type="ECO:0000313" key="5">
    <source>
        <dbReference type="Proteomes" id="UP000298264"/>
    </source>
</evidence>
<dbReference type="InterPro" id="IPR009594">
    <property type="entry name" value="Tscrpt_reg_HTH_AraC_N"/>
</dbReference>
<dbReference type="OrthoDB" id="34150at2"/>
<dbReference type="Proteomes" id="UP000298264">
    <property type="component" value="Unassembled WGS sequence"/>
</dbReference>
<evidence type="ECO:0000313" key="4">
    <source>
        <dbReference type="EMBL" id="TGN08522.1"/>
    </source>
</evidence>
<protein>
    <submittedName>
        <fullName evidence="4">AraC family transcriptional regulator</fullName>
    </submittedName>
</protein>
<dbReference type="AlphaFoldDB" id="A0A4R9LLS9"/>
<organism evidence="4 5">
    <name type="scientific">Leptospira ilyithenensis</name>
    <dbReference type="NCBI Taxonomy" id="2484901"/>
    <lineage>
        <taxon>Bacteria</taxon>
        <taxon>Pseudomonadati</taxon>
        <taxon>Spirochaetota</taxon>
        <taxon>Spirochaetia</taxon>
        <taxon>Leptospirales</taxon>
        <taxon>Leptospiraceae</taxon>
        <taxon>Leptospira</taxon>
    </lineage>
</organism>